<evidence type="ECO:0000259" key="6">
    <source>
        <dbReference type="PROSITE" id="PS51900"/>
    </source>
</evidence>
<dbReference type="GO" id="GO:0006310">
    <property type="term" value="P:DNA recombination"/>
    <property type="evidence" value="ECO:0007669"/>
    <property type="project" value="UniProtKB-KW"/>
</dbReference>
<keyword evidence="2 4" id="KW-0238">DNA-binding</keyword>
<keyword evidence="3" id="KW-0233">DNA recombination</keyword>
<reference evidence="7 8" key="1">
    <citation type="submission" date="2020-08" db="EMBL/GenBank/DDBJ databases">
        <title>Genomic Encyclopedia of Type Strains, Phase IV (KMG-IV): sequencing the most valuable type-strain genomes for metagenomic binning, comparative biology and taxonomic classification.</title>
        <authorList>
            <person name="Goeker M."/>
        </authorList>
    </citation>
    <scope>NUCLEOTIDE SEQUENCE [LARGE SCALE GENOMIC DNA]</scope>
    <source>
        <strain evidence="7 8">DSM 21769</strain>
    </source>
</reference>
<comment type="caution">
    <text evidence="7">The sequence shown here is derived from an EMBL/GenBank/DDBJ whole genome shotgun (WGS) entry which is preliminary data.</text>
</comment>
<name>A0A841Q1C7_9BACL</name>
<evidence type="ECO:0000256" key="1">
    <source>
        <dbReference type="ARBA" id="ARBA00022908"/>
    </source>
</evidence>
<dbReference type="PANTHER" id="PTHR30349:SF81">
    <property type="entry name" value="TYROSINE RECOMBINASE XERC"/>
    <property type="match status" value="1"/>
</dbReference>
<dbReference type="PANTHER" id="PTHR30349">
    <property type="entry name" value="PHAGE INTEGRASE-RELATED"/>
    <property type="match status" value="1"/>
</dbReference>
<dbReference type="InterPro" id="IPR044068">
    <property type="entry name" value="CB"/>
</dbReference>
<dbReference type="RefSeq" id="WP_343069407.1">
    <property type="nucleotide sequence ID" value="NZ_JACHHJ010000001.1"/>
</dbReference>
<dbReference type="GO" id="GO:0015074">
    <property type="term" value="P:DNA integration"/>
    <property type="evidence" value="ECO:0007669"/>
    <property type="project" value="UniProtKB-KW"/>
</dbReference>
<protein>
    <submittedName>
        <fullName evidence="7">Integrase/recombinase XerD</fullName>
    </submittedName>
</protein>
<dbReference type="GO" id="GO:0003677">
    <property type="term" value="F:DNA binding"/>
    <property type="evidence" value="ECO:0007669"/>
    <property type="project" value="UniProtKB-UniRule"/>
</dbReference>
<dbReference type="InterPro" id="IPR010998">
    <property type="entry name" value="Integrase_recombinase_N"/>
</dbReference>
<sequence>MSKRNNHLNARELEIVRQPITDVIMTFDEALDRFLADGERKGLRSFTIEFYRKECHSFRKYLINAEHSMLIGEITRNHIDQFVEDLQIRRRLKPGTINAKLRAIRTFFNYLHDYKFIEANPMQKYPLMKERRSNVETLTTSQVKRLLNAPDLRTFTGQRDYTFLLLVLETGVRLNEAAGMLVEDVKLSEGQIFVRNTKNHFHRYVPIQEKMKQQLKRYIQLRGTCETEHLFVTIEEQALSRSHLQKTVKIHGKKAGITNVRLSPHTLRHTFAKMCVMNGAGVFELQKILGHSTMDMVRTYVNLYSQDVHEKHREFSPLKDL</sequence>
<evidence type="ECO:0000256" key="4">
    <source>
        <dbReference type="PROSITE-ProRule" id="PRU01248"/>
    </source>
</evidence>
<dbReference type="Pfam" id="PF13495">
    <property type="entry name" value="Phage_int_SAM_4"/>
    <property type="match status" value="1"/>
</dbReference>
<dbReference type="InterPro" id="IPR013762">
    <property type="entry name" value="Integrase-like_cat_sf"/>
</dbReference>
<feature type="domain" description="Tyr recombinase" evidence="5">
    <location>
        <begin position="133"/>
        <end position="313"/>
    </location>
</feature>
<dbReference type="InterPro" id="IPR011010">
    <property type="entry name" value="DNA_brk_join_enz"/>
</dbReference>
<dbReference type="AlphaFoldDB" id="A0A841Q1C7"/>
<dbReference type="PROSITE" id="PS51898">
    <property type="entry name" value="TYR_RECOMBINASE"/>
    <property type="match status" value="1"/>
</dbReference>
<feature type="domain" description="Core-binding (CB)" evidence="6">
    <location>
        <begin position="25"/>
        <end position="112"/>
    </location>
</feature>
<dbReference type="InterPro" id="IPR050090">
    <property type="entry name" value="Tyrosine_recombinase_XerCD"/>
</dbReference>
<dbReference type="Proteomes" id="UP000568839">
    <property type="component" value="Unassembled WGS sequence"/>
</dbReference>
<dbReference type="EMBL" id="JACHHJ010000001">
    <property type="protein sequence ID" value="MBB6449618.1"/>
    <property type="molecule type" value="Genomic_DNA"/>
</dbReference>
<dbReference type="PROSITE" id="PS51900">
    <property type="entry name" value="CB"/>
    <property type="match status" value="1"/>
</dbReference>
<evidence type="ECO:0000256" key="2">
    <source>
        <dbReference type="ARBA" id="ARBA00023125"/>
    </source>
</evidence>
<evidence type="ECO:0000313" key="7">
    <source>
        <dbReference type="EMBL" id="MBB6449618.1"/>
    </source>
</evidence>
<dbReference type="CDD" id="cd00397">
    <property type="entry name" value="DNA_BRE_C"/>
    <property type="match status" value="1"/>
</dbReference>
<dbReference type="InterPro" id="IPR004107">
    <property type="entry name" value="Integrase_SAM-like_N"/>
</dbReference>
<keyword evidence="1" id="KW-0229">DNA integration</keyword>
<evidence type="ECO:0000259" key="5">
    <source>
        <dbReference type="PROSITE" id="PS51898"/>
    </source>
</evidence>
<evidence type="ECO:0000256" key="3">
    <source>
        <dbReference type="ARBA" id="ARBA00023172"/>
    </source>
</evidence>
<evidence type="ECO:0000313" key="8">
    <source>
        <dbReference type="Proteomes" id="UP000568839"/>
    </source>
</evidence>
<gene>
    <name evidence="7" type="ORF">HNR44_001567</name>
</gene>
<keyword evidence="8" id="KW-1185">Reference proteome</keyword>
<dbReference type="SUPFAM" id="SSF56349">
    <property type="entry name" value="DNA breaking-rejoining enzymes"/>
    <property type="match status" value="1"/>
</dbReference>
<dbReference type="Pfam" id="PF00589">
    <property type="entry name" value="Phage_integrase"/>
    <property type="match status" value="1"/>
</dbReference>
<proteinExistence type="predicted"/>
<dbReference type="InterPro" id="IPR002104">
    <property type="entry name" value="Integrase_catalytic"/>
</dbReference>
<accession>A0A841Q1C7</accession>
<dbReference type="Gene3D" id="1.10.443.10">
    <property type="entry name" value="Intergrase catalytic core"/>
    <property type="match status" value="1"/>
</dbReference>
<organism evidence="7 8">
    <name type="scientific">Geomicrobium halophilum</name>
    <dbReference type="NCBI Taxonomy" id="549000"/>
    <lineage>
        <taxon>Bacteria</taxon>
        <taxon>Bacillati</taxon>
        <taxon>Bacillota</taxon>
        <taxon>Bacilli</taxon>
        <taxon>Bacillales</taxon>
        <taxon>Geomicrobium</taxon>
    </lineage>
</organism>
<dbReference type="Gene3D" id="1.10.150.130">
    <property type="match status" value="1"/>
</dbReference>